<evidence type="ECO:0000313" key="10">
    <source>
        <dbReference type="EMBL" id="KAI5064393.1"/>
    </source>
</evidence>
<dbReference type="GO" id="GO:0046872">
    <property type="term" value="F:metal ion binding"/>
    <property type="evidence" value="ECO:0007669"/>
    <property type="project" value="UniProtKB-KW"/>
</dbReference>
<evidence type="ECO:0000256" key="3">
    <source>
        <dbReference type="ARBA" id="ARBA00022559"/>
    </source>
</evidence>
<sequence length="64" mass="6442">GCDGSVLLDDTATVIGEKTAPPNDNSLRGFEVLDNIKSAVEAVCNGTVSCADILALAAHASVVL</sequence>
<dbReference type="PROSITE" id="PS50873">
    <property type="entry name" value="PEROXIDASE_4"/>
    <property type="match status" value="1"/>
</dbReference>
<feature type="non-terminal residue" evidence="10">
    <location>
        <position position="64"/>
    </location>
</feature>
<dbReference type="PRINTS" id="PR00461">
    <property type="entry name" value="PLPEROXIDASE"/>
</dbReference>
<protein>
    <recommendedName>
        <fullName evidence="9">Plant heme peroxidase family profile domain-containing protein</fullName>
    </recommendedName>
</protein>
<keyword evidence="6" id="KW-0408">Iron</keyword>
<evidence type="ECO:0000259" key="9">
    <source>
        <dbReference type="PROSITE" id="PS50873"/>
    </source>
</evidence>
<dbReference type="Proteomes" id="UP000886520">
    <property type="component" value="Chromosome 20"/>
</dbReference>
<proteinExistence type="inferred from homology"/>
<feature type="domain" description="Plant heme peroxidase family profile" evidence="9">
    <location>
        <begin position="1"/>
        <end position="64"/>
    </location>
</feature>
<evidence type="ECO:0000256" key="6">
    <source>
        <dbReference type="ARBA" id="ARBA00023004"/>
    </source>
</evidence>
<dbReference type="GO" id="GO:0006979">
    <property type="term" value="P:response to oxidative stress"/>
    <property type="evidence" value="ECO:0007669"/>
    <property type="project" value="InterPro"/>
</dbReference>
<dbReference type="AlphaFoldDB" id="A0A9D4UAE2"/>
<dbReference type="SUPFAM" id="SSF48113">
    <property type="entry name" value="Heme-dependent peroxidases"/>
    <property type="match status" value="1"/>
</dbReference>
<keyword evidence="7" id="KW-0106">Calcium</keyword>
<dbReference type="OrthoDB" id="2113341at2759"/>
<feature type="binding site" evidence="7">
    <location>
        <position position="5"/>
    </location>
    <ligand>
        <name>Ca(2+)</name>
        <dbReference type="ChEBI" id="CHEBI:29108"/>
        <label>1</label>
    </ligand>
</feature>
<feature type="binding site" evidence="7">
    <location>
        <position position="3"/>
    </location>
    <ligand>
        <name>Ca(2+)</name>
        <dbReference type="ChEBI" id="CHEBI:29108"/>
        <label>1</label>
    </ligand>
</feature>
<gene>
    <name evidence="10" type="ORF">GOP47_0021063</name>
</gene>
<evidence type="ECO:0000256" key="2">
    <source>
        <dbReference type="ARBA" id="ARBA00001970"/>
    </source>
</evidence>
<dbReference type="Pfam" id="PF00141">
    <property type="entry name" value="peroxidase"/>
    <property type="match status" value="1"/>
</dbReference>
<evidence type="ECO:0000256" key="1">
    <source>
        <dbReference type="ARBA" id="ARBA00000189"/>
    </source>
</evidence>
<dbReference type="InterPro" id="IPR002016">
    <property type="entry name" value="Haem_peroxidase"/>
</dbReference>
<dbReference type="InterPro" id="IPR000823">
    <property type="entry name" value="Peroxidase_pln"/>
</dbReference>
<comment type="catalytic activity">
    <reaction evidence="1">
        <text>2 a phenolic donor + H2O2 = 2 a phenolic radical donor + 2 H2O</text>
        <dbReference type="Rhea" id="RHEA:56136"/>
        <dbReference type="ChEBI" id="CHEBI:15377"/>
        <dbReference type="ChEBI" id="CHEBI:16240"/>
        <dbReference type="ChEBI" id="CHEBI:139520"/>
        <dbReference type="ChEBI" id="CHEBI:139521"/>
        <dbReference type="EC" id="1.11.1.7"/>
    </reaction>
</comment>
<evidence type="ECO:0000256" key="5">
    <source>
        <dbReference type="ARBA" id="ARBA00022723"/>
    </source>
</evidence>
<dbReference type="GO" id="GO:0140825">
    <property type="term" value="F:lactoperoxidase activity"/>
    <property type="evidence" value="ECO:0007669"/>
    <property type="project" value="UniProtKB-EC"/>
</dbReference>
<comment type="caution">
    <text evidence="10">The sequence shown here is derived from an EMBL/GenBank/DDBJ whole genome shotgun (WGS) entry which is preliminary data.</text>
</comment>
<feature type="binding site" evidence="7">
    <location>
        <position position="17"/>
    </location>
    <ligand>
        <name>Ca(2+)</name>
        <dbReference type="ChEBI" id="CHEBI:29108"/>
        <label>1</label>
    </ligand>
</feature>
<dbReference type="GO" id="GO:0020037">
    <property type="term" value="F:heme binding"/>
    <property type="evidence" value="ECO:0007669"/>
    <property type="project" value="InterPro"/>
</dbReference>
<name>A0A9D4UAE2_ADICA</name>
<comment type="cofactor">
    <cofactor evidence="7">
        <name>Ca(2+)</name>
        <dbReference type="ChEBI" id="CHEBI:29108"/>
    </cofactor>
    <text evidence="7">Binds 2 calcium ions per subunit.</text>
</comment>
<evidence type="ECO:0000256" key="8">
    <source>
        <dbReference type="RuleBase" id="RU004241"/>
    </source>
</evidence>
<feature type="non-terminal residue" evidence="10">
    <location>
        <position position="1"/>
    </location>
</feature>
<dbReference type="InterPro" id="IPR010255">
    <property type="entry name" value="Haem_peroxidase_sf"/>
</dbReference>
<organism evidence="10 11">
    <name type="scientific">Adiantum capillus-veneris</name>
    <name type="common">Maidenhair fern</name>
    <dbReference type="NCBI Taxonomy" id="13818"/>
    <lineage>
        <taxon>Eukaryota</taxon>
        <taxon>Viridiplantae</taxon>
        <taxon>Streptophyta</taxon>
        <taxon>Embryophyta</taxon>
        <taxon>Tracheophyta</taxon>
        <taxon>Polypodiopsida</taxon>
        <taxon>Polypodiidae</taxon>
        <taxon>Polypodiales</taxon>
        <taxon>Pteridineae</taxon>
        <taxon>Pteridaceae</taxon>
        <taxon>Vittarioideae</taxon>
        <taxon>Adiantum</taxon>
    </lineage>
</organism>
<evidence type="ECO:0000256" key="7">
    <source>
        <dbReference type="PIRSR" id="PIRSR600823-3"/>
    </source>
</evidence>
<evidence type="ECO:0000313" key="11">
    <source>
        <dbReference type="Proteomes" id="UP000886520"/>
    </source>
</evidence>
<dbReference type="PANTHER" id="PTHR31388">
    <property type="entry name" value="PEROXIDASE 72-RELATED"/>
    <property type="match status" value="1"/>
</dbReference>
<accession>A0A9D4UAE2</accession>
<dbReference type="Gene3D" id="1.10.520.10">
    <property type="match status" value="1"/>
</dbReference>
<feature type="binding site" evidence="7">
    <location>
        <position position="1"/>
    </location>
    <ligand>
        <name>Ca(2+)</name>
        <dbReference type="ChEBI" id="CHEBI:29108"/>
        <label>1</label>
    </ligand>
</feature>
<reference evidence="10" key="1">
    <citation type="submission" date="2021-01" db="EMBL/GenBank/DDBJ databases">
        <title>Adiantum capillus-veneris genome.</title>
        <authorList>
            <person name="Fang Y."/>
            <person name="Liao Q."/>
        </authorList>
    </citation>
    <scope>NUCLEOTIDE SEQUENCE</scope>
    <source>
        <strain evidence="10">H3</strain>
        <tissue evidence="10">Leaf</tissue>
    </source>
</reference>
<keyword evidence="4" id="KW-0349">Heme</keyword>
<keyword evidence="3" id="KW-0575">Peroxidase</keyword>
<comment type="similarity">
    <text evidence="8">Belongs to the peroxidase family.</text>
</comment>
<dbReference type="PANTHER" id="PTHR31388:SF5">
    <property type="entry name" value="PEROXIDASE"/>
    <property type="match status" value="1"/>
</dbReference>
<keyword evidence="11" id="KW-1185">Reference proteome</keyword>
<dbReference type="EMBL" id="JABFUD020000020">
    <property type="protein sequence ID" value="KAI5064393.1"/>
    <property type="molecule type" value="Genomic_DNA"/>
</dbReference>
<keyword evidence="3" id="KW-0560">Oxidoreductase</keyword>
<evidence type="ECO:0000256" key="4">
    <source>
        <dbReference type="ARBA" id="ARBA00022617"/>
    </source>
</evidence>
<keyword evidence="5 7" id="KW-0479">Metal-binding</keyword>
<comment type="cofactor">
    <cofactor evidence="2">
        <name>heme b</name>
        <dbReference type="ChEBI" id="CHEBI:60344"/>
    </cofactor>
</comment>